<protein>
    <submittedName>
        <fullName evidence="4">4'-phosphopantetheinyl transferase superfamily protein</fullName>
    </submittedName>
</protein>
<dbReference type="EMBL" id="JAJAWG010000002">
    <property type="protein sequence ID" value="MCB5195539.1"/>
    <property type="molecule type" value="Genomic_DNA"/>
</dbReference>
<keyword evidence="2 4" id="KW-0808">Transferase</keyword>
<comment type="similarity">
    <text evidence="1">Belongs to the P-Pant transferase superfamily. Gsp/Sfp/HetI/AcpT family.</text>
</comment>
<dbReference type="Gene3D" id="3.90.470.20">
    <property type="entry name" value="4'-phosphopantetheinyl transferase domain"/>
    <property type="match status" value="2"/>
</dbReference>
<dbReference type="PANTHER" id="PTHR12215:SF10">
    <property type="entry name" value="L-AMINOADIPATE-SEMIALDEHYDE DEHYDROGENASE-PHOSPHOPANTETHEINYL TRANSFERASE"/>
    <property type="match status" value="1"/>
</dbReference>
<keyword evidence="5" id="KW-1185">Reference proteome</keyword>
<dbReference type="SUPFAM" id="SSF56214">
    <property type="entry name" value="4'-phosphopantetheinyl transferase"/>
    <property type="match status" value="2"/>
</dbReference>
<evidence type="ECO:0000259" key="3">
    <source>
        <dbReference type="Pfam" id="PF01648"/>
    </source>
</evidence>
<evidence type="ECO:0000256" key="2">
    <source>
        <dbReference type="ARBA" id="ARBA00022679"/>
    </source>
</evidence>
<dbReference type="PANTHER" id="PTHR12215">
    <property type="entry name" value="PHOSPHOPANTETHEINE TRANSFERASE"/>
    <property type="match status" value="1"/>
</dbReference>
<sequence length="225" mass="25302">MLSSYFQFQSIDPEADFSSTIDQLNARQLARLSQIQNQARRGQFLAARALAQQLLHKNHRQLALSQDDKGRPVAVDWPFSGGLSWSHGQNFCAAALGQGRVGVDLETIRARRQCLAIAEQYFDPRETAWLAALKDAAQLRAFYTLWVAKEALLKALGLGLVGGLARFVLLLEQGQWTCHSPDAHRWYLQVWEVKPNVLLALASDTPQVWQQLNPADDWQLLLEIA</sequence>
<evidence type="ECO:0000256" key="1">
    <source>
        <dbReference type="ARBA" id="ARBA00010990"/>
    </source>
</evidence>
<gene>
    <name evidence="4" type="ORF">LG219_04435</name>
</gene>
<organism evidence="4 5">
    <name type="scientific">Deefgea salmonis</name>
    <dbReference type="NCBI Taxonomy" id="2875502"/>
    <lineage>
        <taxon>Bacteria</taxon>
        <taxon>Pseudomonadati</taxon>
        <taxon>Pseudomonadota</taxon>
        <taxon>Betaproteobacteria</taxon>
        <taxon>Neisseriales</taxon>
        <taxon>Chitinibacteraceae</taxon>
        <taxon>Deefgea</taxon>
    </lineage>
</organism>
<dbReference type="GO" id="GO:0016740">
    <property type="term" value="F:transferase activity"/>
    <property type="evidence" value="ECO:0007669"/>
    <property type="project" value="UniProtKB-KW"/>
</dbReference>
<dbReference type="RefSeq" id="WP_226763335.1">
    <property type="nucleotide sequence ID" value="NZ_JAJAWG010000002.1"/>
</dbReference>
<reference evidence="4 5" key="1">
    <citation type="submission" date="2021-10" db="EMBL/GenBank/DDBJ databases">
        <authorList>
            <person name="Chen M."/>
        </authorList>
    </citation>
    <scope>NUCLEOTIDE SEQUENCE [LARGE SCALE GENOMIC DNA]</scope>
    <source>
        <strain evidence="4 5">H3-26</strain>
    </source>
</reference>
<dbReference type="InterPro" id="IPR050559">
    <property type="entry name" value="P-Pant_transferase_sf"/>
</dbReference>
<dbReference type="InterPro" id="IPR037143">
    <property type="entry name" value="4-PPantetheinyl_Trfase_dom_sf"/>
</dbReference>
<feature type="domain" description="4'-phosphopantetheinyl transferase" evidence="3">
    <location>
        <begin position="100"/>
        <end position="178"/>
    </location>
</feature>
<dbReference type="InterPro" id="IPR008278">
    <property type="entry name" value="4-PPantetheinyl_Trfase_dom"/>
</dbReference>
<dbReference type="Pfam" id="PF01648">
    <property type="entry name" value="ACPS"/>
    <property type="match status" value="1"/>
</dbReference>
<dbReference type="Proteomes" id="UP001198034">
    <property type="component" value="Unassembled WGS sequence"/>
</dbReference>
<evidence type="ECO:0000313" key="5">
    <source>
        <dbReference type="Proteomes" id="UP001198034"/>
    </source>
</evidence>
<evidence type="ECO:0000313" key="4">
    <source>
        <dbReference type="EMBL" id="MCB5195539.1"/>
    </source>
</evidence>
<proteinExistence type="inferred from homology"/>
<name>A0ABS8BIU5_9NEIS</name>
<comment type="caution">
    <text evidence="4">The sequence shown here is derived from an EMBL/GenBank/DDBJ whole genome shotgun (WGS) entry which is preliminary data.</text>
</comment>
<accession>A0ABS8BIU5</accession>